<dbReference type="AlphaFoldDB" id="A0AAW5QVG1"/>
<sequence length="717" mass="77483">MTRVPVNEPIVLPDSPLPADAPLVMPIQDLRRVPQPMRTAAPDRWAWLPRLVVFGGAAVLSAVLVNEMYGVLAVAGLTPIEAVMLALFVVNIAWIAFAFMSATLGTLALLTGWGIFTVPARETRVPSGRTAILLPAYNEDAVRVFAAAAATAEGLAEAGASDAFDVFVLSDSTDPDAWIAEEAAFRALIRRRSRRARVFYRRRRHNTEKKAGNVAEWCKRFGAAYPFFVILDADSLMEPETLIRLALAMEESPQAGLIQTVPAIVNRNTLFARLQQFAGRVYGPVMAAGLGTWARGVGNYWGHNAIIRTEAFVGAAGLPTLRGRPPFGGHIMSHDFVEAALLRRAGWSVLLAPTLAGSYEESPPSLIDLATRDRRWCQGNLQHAKIVVARGLKWPSRVHMVTGIMSYVASPVWLMFLIAGLLLALQARFIRPEYFTEQFQLFPSWPVIDSERAIGLFVVTMAILFLPKLFGLAVALTDRRVRAGIGGAVRGTASVLVESLLAALLAPVMMAIQSAAVADIVLGRDAGWNPQRRDDGTVPFAEVFRRHRPHTVLGVLLGASAWAVSPQVLAWMSPAVLGLLLAAPVSALTARLGAGLALRRARLLSIPEESAPPAILTRAEATAAELAERIGAPREACDRLLSDPALLAFHRACLTPDRPHGRGGIDETLVLALARLDAADSIEEAVRFLSPREKLAVLADPQGLDRLALLPHARAAE</sequence>
<evidence type="ECO:0000256" key="5">
    <source>
        <dbReference type="ARBA" id="ARBA00022475"/>
    </source>
</evidence>
<accession>A0AAW5QVG1</accession>
<evidence type="ECO:0000256" key="9">
    <source>
        <dbReference type="ARBA" id="ARBA00022692"/>
    </source>
</evidence>
<dbReference type="InterPro" id="IPR029044">
    <property type="entry name" value="Nucleotide-diphossugar_trans"/>
</dbReference>
<evidence type="ECO:0000256" key="10">
    <source>
        <dbReference type="ARBA" id="ARBA00022989"/>
    </source>
</evidence>
<dbReference type="GO" id="GO:0005886">
    <property type="term" value="C:plasma membrane"/>
    <property type="evidence" value="ECO:0007669"/>
    <property type="project" value="UniProtKB-SubCell"/>
</dbReference>
<evidence type="ECO:0000313" key="15">
    <source>
        <dbReference type="Proteomes" id="UP001320898"/>
    </source>
</evidence>
<evidence type="ECO:0000256" key="12">
    <source>
        <dbReference type="SAM" id="Phobius"/>
    </source>
</evidence>
<dbReference type="SUPFAM" id="SSF53448">
    <property type="entry name" value="Nucleotide-diphospho-sugar transferases"/>
    <property type="match status" value="1"/>
</dbReference>
<dbReference type="NCBIfam" id="NF003962">
    <property type="entry name" value="PRK05454.2-5"/>
    <property type="match status" value="1"/>
</dbReference>
<evidence type="ECO:0000256" key="2">
    <source>
        <dbReference type="ARBA" id="ARBA00005001"/>
    </source>
</evidence>
<protein>
    <recommendedName>
        <fullName evidence="4">Glucans biosynthesis glucosyltransferase H</fullName>
    </recommendedName>
</protein>
<keyword evidence="5" id="KW-1003">Cell membrane</keyword>
<feature type="transmembrane region" description="Helical" evidence="12">
    <location>
        <begin position="404"/>
        <end position="425"/>
    </location>
</feature>
<dbReference type="InterPro" id="IPR001173">
    <property type="entry name" value="Glyco_trans_2-like"/>
</dbReference>
<proteinExistence type="inferred from homology"/>
<organism evidence="14 15">
    <name type="scientific">Microbaculum marinisediminis</name>
    <dbReference type="NCBI Taxonomy" id="2931392"/>
    <lineage>
        <taxon>Bacteria</taxon>
        <taxon>Pseudomonadati</taxon>
        <taxon>Pseudomonadota</taxon>
        <taxon>Alphaproteobacteria</taxon>
        <taxon>Hyphomicrobiales</taxon>
        <taxon>Tepidamorphaceae</taxon>
        <taxon>Microbaculum</taxon>
    </lineage>
</organism>
<feature type="domain" description="Glycosyltransferase 2-like" evidence="13">
    <location>
        <begin position="228"/>
        <end position="421"/>
    </location>
</feature>
<gene>
    <name evidence="14" type="primary">mdoH</name>
    <name evidence="14" type="ORF">MUB46_09335</name>
</gene>
<feature type="transmembrane region" description="Helical" evidence="12">
    <location>
        <begin position="47"/>
        <end position="65"/>
    </location>
</feature>
<evidence type="ECO:0000256" key="3">
    <source>
        <dbReference type="ARBA" id="ARBA00009337"/>
    </source>
</evidence>
<keyword evidence="6" id="KW-0997">Cell inner membrane</keyword>
<dbReference type="PANTHER" id="PTHR43867">
    <property type="entry name" value="CELLULOSE SYNTHASE CATALYTIC SUBUNIT A [UDP-FORMING]"/>
    <property type="match status" value="1"/>
</dbReference>
<feature type="transmembrane region" description="Helical" evidence="12">
    <location>
        <begin position="97"/>
        <end position="116"/>
    </location>
</feature>
<comment type="caution">
    <text evidence="14">The sequence shown here is derived from an EMBL/GenBank/DDBJ whole genome shotgun (WGS) entry which is preliminary data.</text>
</comment>
<evidence type="ECO:0000256" key="11">
    <source>
        <dbReference type="ARBA" id="ARBA00023136"/>
    </source>
</evidence>
<comment type="subcellular location">
    <subcellularLocation>
        <location evidence="1">Cell inner membrane</location>
        <topology evidence="1">Multi-pass membrane protein</topology>
    </subcellularLocation>
</comment>
<dbReference type="PANTHER" id="PTHR43867:SF5">
    <property type="entry name" value="GLUCANS BIOSYNTHESIS GLUCOSYLTRANSFERASE H"/>
    <property type="match status" value="1"/>
</dbReference>
<feature type="transmembrane region" description="Helical" evidence="12">
    <location>
        <begin position="496"/>
        <end position="522"/>
    </location>
</feature>
<name>A0AAW5QVG1_9HYPH</name>
<dbReference type="EMBL" id="JALIDZ010000004">
    <property type="protein sequence ID" value="MCT8972056.1"/>
    <property type="molecule type" value="Genomic_DNA"/>
</dbReference>
<keyword evidence="9 12" id="KW-0812">Transmembrane</keyword>
<feature type="transmembrane region" description="Helical" evidence="12">
    <location>
        <begin position="71"/>
        <end position="90"/>
    </location>
</feature>
<dbReference type="GO" id="GO:0016758">
    <property type="term" value="F:hexosyltransferase activity"/>
    <property type="evidence" value="ECO:0007669"/>
    <property type="project" value="TreeGrafter"/>
</dbReference>
<evidence type="ECO:0000259" key="13">
    <source>
        <dbReference type="Pfam" id="PF13632"/>
    </source>
</evidence>
<comment type="similarity">
    <text evidence="3">Belongs to the glycosyltransferase 2 family. OpgH subfamily.</text>
</comment>
<dbReference type="InterPro" id="IPR050321">
    <property type="entry name" value="Glycosyltr_2/OpgH_subfam"/>
</dbReference>
<dbReference type="Proteomes" id="UP001320898">
    <property type="component" value="Unassembled WGS sequence"/>
</dbReference>
<evidence type="ECO:0000256" key="4">
    <source>
        <dbReference type="ARBA" id="ARBA00020585"/>
    </source>
</evidence>
<evidence type="ECO:0000256" key="8">
    <source>
        <dbReference type="ARBA" id="ARBA00022679"/>
    </source>
</evidence>
<keyword evidence="15" id="KW-1185">Reference proteome</keyword>
<reference evidence="14 15" key="1">
    <citation type="submission" date="2022-04" db="EMBL/GenBank/DDBJ databases">
        <authorList>
            <person name="Ye Y.-Q."/>
            <person name="Du Z.-J."/>
        </authorList>
    </citation>
    <scope>NUCLEOTIDE SEQUENCE [LARGE SCALE GENOMIC DNA]</scope>
    <source>
        <strain evidence="14 15">A6E488</strain>
    </source>
</reference>
<evidence type="ECO:0000256" key="7">
    <source>
        <dbReference type="ARBA" id="ARBA00022676"/>
    </source>
</evidence>
<dbReference type="NCBIfam" id="NF003958">
    <property type="entry name" value="PRK05454.2-1"/>
    <property type="match status" value="1"/>
</dbReference>
<keyword evidence="11 12" id="KW-0472">Membrane</keyword>
<keyword evidence="7 14" id="KW-0328">Glycosyltransferase</keyword>
<feature type="transmembrane region" description="Helical" evidence="12">
    <location>
        <begin position="453"/>
        <end position="476"/>
    </location>
</feature>
<evidence type="ECO:0000313" key="14">
    <source>
        <dbReference type="EMBL" id="MCT8972056.1"/>
    </source>
</evidence>
<evidence type="ECO:0000256" key="1">
    <source>
        <dbReference type="ARBA" id="ARBA00004429"/>
    </source>
</evidence>
<evidence type="ECO:0000256" key="6">
    <source>
        <dbReference type="ARBA" id="ARBA00022519"/>
    </source>
</evidence>
<dbReference type="NCBIfam" id="NF003956">
    <property type="entry name" value="PRK05454.1-3"/>
    <property type="match status" value="1"/>
</dbReference>
<comment type="pathway">
    <text evidence="2">Glycan metabolism; osmoregulated periplasmic glucan (OPG) biosynthesis.</text>
</comment>
<feature type="transmembrane region" description="Helical" evidence="12">
    <location>
        <begin position="575"/>
        <end position="598"/>
    </location>
</feature>
<dbReference type="RefSeq" id="WP_261615634.1">
    <property type="nucleotide sequence ID" value="NZ_JALIDZ010000004.1"/>
</dbReference>
<dbReference type="Pfam" id="PF13632">
    <property type="entry name" value="Glyco_trans_2_3"/>
    <property type="match status" value="1"/>
</dbReference>
<dbReference type="Gene3D" id="3.90.550.10">
    <property type="entry name" value="Spore Coat Polysaccharide Biosynthesis Protein SpsA, Chain A"/>
    <property type="match status" value="1"/>
</dbReference>
<keyword evidence="10 12" id="KW-1133">Transmembrane helix</keyword>
<keyword evidence="8 14" id="KW-0808">Transferase</keyword>